<dbReference type="RefSeq" id="WP_091708698.1">
    <property type="nucleotide sequence ID" value="NZ_FNCA01000002.1"/>
</dbReference>
<keyword evidence="1" id="KW-0812">Transmembrane</keyword>
<comment type="caution">
    <text evidence="2">The sequence shown here is derived from an EMBL/GenBank/DDBJ whole genome shotgun (WGS) entry which is preliminary data.</text>
</comment>
<feature type="transmembrane region" description="Helical" evidence="1">
    <location>
        <begin position="119"/>
        <end position="137"/>
    </location>
</feature>
<dbReference type="EMBL" id="FNCA01000002">
    <property type="protein sequence ID" value="SDF48969.1"/>
    <property type="molecule type" value="Genomic_DNA"/>
</dbReference>
<dbReference type="AlphaFoldDB" id="A0A7Z7FBU8"/>
<evidence type="ECO:0000313" key="2">
    <source>
        <dbReference type="EMBL" id="SDF48969.1"/>
    </source>
</evidence>
<reference evidence="2 3" key="1">
    <citation type="submission" date="2016-10" db="EMBL/GenBank/DDBJ databases">
        <authorList>
            <person name="Varghese N."/>
            <person name="Submissions S."/>
        </authorList>
    </citation>
    <scope>NUCLEOTIDE SEQUENCE [LARGE SCALE GENOMIC DNA]</scope>
    <source>
        <strain evidence="2 3">PL 12/M</strain>
    </source>
</reference>
<evidence type="ECO:0000256" key="1">
    <source>
        <dbReference type="SAM" id="Phobius"/>
    </source>
</evidence>
<evidence type="ECO:0000313" key="3">
    <source>
        <dbReference type="Proteomes" id="UP000199259"/>
    </source>
</evidence>
<keyword evidence="3" id="KW-1185">Reference proteome</keyword>
<gene>
    <name evidence="2" type="ORF">SAMN04488589_0676</name>
</gene>
<keyword evidence="1" id="KW-1133">Transmembrane helix</keyword>
<feature type="transmembrane region" description="Helical" evidence="1">
    <location>
        <begin position="78"/>
        <end position="99"/>
    </location>
</feature>
<feature type="transmembrane region" description="Helical" evidence="1">
    <location>
        <begin position="12"/>
        <end position="29"/>
    </location>
</feature>
<feature type="transmembrane region" description="Helical" evidence="1">
    <location>
        <begin position="41"/>
        <end position="66"/>
    </location>
</feature>
<dbReference type="OrthoDB" id="142281at2157"/>
<keyword evidence="1" id="KW-0472">Membrane</keyword>
<name>A0A7Z7FBU8_9EURY</name>
<dbReference type="Proteomes" id="UP000199259">
    <property type="component" value="Unassembled WGS sequence"/>
</dbReference>
<proteinExistence type="predicted"/>
<organism evidence="2 3">
    <name type="scientific">Methanolobus vulcani</name>
    <dbReference type="NCBI Taxonomy" id="38026"/>
    <lineage>
        <taxon>Archaea</taxon>
        <taxon>Methanobacteriati</taxon>
        <taxon>Methanobacteriota</taxon>
        <taxon>Stenosarchaea group</taxon>
        <taxon>Methanomicrobia</taxon>
        <taxon>Methanosarcinales</taxon>
        <taxon>Methanosarcinaceae</taxon>
        <taxon>Methanolobus</taxon>
    </lineage>
</organism>
<accession>A0A7Z7FBU8</accession>
<sequence>MTHSYGNKEIAFAALAGVLYVFFGLLNIAEGLGIDTGIAGLLFVPGDILGGFCLMVIGAVFLNGLWEMHQGINAGVSFVYVGILMSLIFAAVYLLIMAGNLLDSFIVPDDYKGWSIMETFRPGIYLGLLSIAGILYWKNRFSLNEVLVFREGA</sequence>
<protein>
    <submittedName>
        <fullName evidence="2">Uncharacterized protein</fullName>
    </submittedName>
</protein>